<name>A0A6N6KAL5_9ENTR</name>
<reference evidence="2 3" key="1">
    <citation type="submission" date="2018-08" db="EMBL/GenBank/DDBJ databases">
        <title>Complete genomic analysis of a Citrobacter pasteurii isolated from cockles (Cerastoderma edule) containing a new chromosomic qnrB allele.</title>
        <authorList>
            <person name="Rodrigues A."/>
            <person name="Baptista T."/>
            <person name="Quesada A."/>
            <person name="Campos M.J."/>
        </authorList>
    </citation>
    <scope>NUCLEOTIDE SEQUENCE [LARGE SCALE GENOMIC DNA]</scope>
    <source>
        <strain evidence="2 3">BA18</strain>
    </source>
</reference>
<keyword evidence="1" id="KW-0812">Transmembrane</keyword>
<protein>
    <submittedName>
        <fullName evidence="2">Uncharacterized protein</fullName>
    </submittedName>
</protein>
<proteinExistence type="predicted"/>
<organism evidence="2 3">
    <name type="scientific">Citrobacter pasteurii</name>
    <dbReference type="NCBI Taxonomy" id="1563222"/>
    <lineage>
        <taxon>Bacteria</taxon>
        <taxon>Pseudomonadati</taxon>
        <taxon>Pseudomonadota</taxon>
        <taxon>Gammaproteobacteria</taxon>
        <taxon>Enterobacterales</taxon>
        <taxon>Enterobacteriaceae</taxon>
        <taxon>Citrobacter</taxon>
    </lineage>
</organism>
<evidence type="ECO:0000256" key="1">
    <source>
        <dbReference type="SAM" id="Phobius"/>
    </source>
</evidence>
<dbReference type="Proteomes" id="UP000468420">
    <property type="component" value="Unassembled WGS sequence"/>
</dbReference>
<feature type="transmembrane region" description="Helical" evidence="1">
    <location>
        <begin position="92"/>
        <end position="112"/>
    </location>
</feature>
<keyword evidence="1" id="KW-0472">Membrane</keyword>
<evidence type="ECO:0000313" key="3">
    <source>
        <dbReference type="Proteomes" id="UP000468420"/>
    </source>
</evidence>
<dbReference type="AlphaFoldDB" id="A0A6N6KAL5"/>
<gene>
    <name evidence="2" type="ORF">DXF85_00995</name>
</gene>
<feature type="transmembrane region" description="Helical" evidence="1">
    <location>
        <begin position="34"/>
        <end position="53"/>
    </location>
</feature>
<accession>A0A6N6KAL5</accession>
<keyword evidence="1" id="KW-1133">Transmembrane helix</keyword>
<dbReference type="EMBL" id="QRDC01000001">
    <property type="protein sequence ID" value="KAA1280775.1"/>
    <property type="molecule type" value="Genomic_DNA"/>
</dbReference>
<evidence type="ECO:0000313" key="2">
    <source>
        <dbReference type="EMBL" id="KAA1280775.1"/>
    </source>
</evidence>
<feature type="transmembrane region" description="Helical" evidence="1">
    <location>
        <begin position="65"/>
        <end position="86"/>
    </location>
</feature>
<comment type="caution">
    <text evidence="2">The sequence shown here is derived from an EMBL/GenBank/DDBJ whole genome shotgun (WGS) entry which is preliminary data.</text>
</comment>
<sequence length="115" mass="12805">MKKLITLIINSLFCGYVATLCLISLIEFDSWQDKILAIIIIVGSAYIIAFIANRFLPAKIRLMGGVLDLLSGPLLIAGGLACFAFLDPWPIKIIGTFVWILIMLYFPSRINIDKD</sequence>
<dbReference type="RefSeq" id="WP_149691155.1">
    <property type="nucleotide sequence ID" value="NZ_QRDC01000001.1"/>
</dbReference>
<feature type="transmembrane region" description="Helical" evidence="1">
    <location>
        <begin position="7"/>
        <end position="28"/>
    </location>
</feature>